<keyword evidence="2" id="KW-0285">Flavoprotein</keyword>
<name>A0A5C5YPE2_9BACT</name>
<organism evidence="7 8">
    <name type="scientific">Novipirellula herctigrandis</name>
    <dbReference type="NCBI Taxonomy" id="2527986"/>
    <lineage>
        <taxon>Bacteria</taxon>
        <taxon>Pseudomonadati</taxon>
        <taxon>Planctomycetota</taxon>
        <taxon>Planctomycetia</taxon>
        <taxon>Pirellulales</taxon>
        <taxon>Pirellulaceae</taxon>
        <taxon>Novipirellula</taxon>
    </lineage>
</organism>
<dbReference type="Pfam" id="PF01266">
    <property type="entry name" value="DAO"/>
    <property type="match status" value="1"/>
</dbReference>
<keyword evidence="4 7" id="KW-0560">Oxidoreductase</keyword>
<dbReference type="Gene3D" id="3.50.50.60">
    <property type="entry name" value="FAD/NAD(P)-binding domain"/>
    <property type="match status" value="1"/>
</dbReference>
<dbReference type="PANTHER" id="PTHR43104:SF2">
    <property type="entry name" value="L-2-HYDROXYGLUTARATE DEHYDROGENASE, MITOCHONDRIAL"/>
    <property type="match status" value="1"/>
</dbReference>
<comment type="similarity">
    <text evidence="5">Belongs to the L2HGDH family.</text>
</comment>
<dbReference type="InterPro" id="IPR006076">
    <property type="entry name" value="FAD-dep_OxRdtase"/>
</dbReference>
<dbReference type="RefSeq" id="WP_419195302.1">
    <property type="nucleotide sequence ID" value="NZ_SJPJ01000002.1"/>
</dbReference>
<dbReference type="AlphaFoldDB" id="A0A5C5YPE2"/>
<dbReference type="InterPro" id="IPR036188">
    <property type="entry name" value="FAD/NAD-bd_sf"/>
</dbReference>
<proteinExistence type="inferred from homology"/>
<evidence type="ECO:0000256" key="4">
    <source>
        <dbReference type="ARBA" id="ARBA00023002"/>
    </source>
</evidence>
<evidence type="ECO:0000256" key="2">
    <source>
        <dbReference type="ARBA" id="ARBA00022630"/>
    </source>
</evidence>
<dbReference type="GO" id="GO:0005737">
    <property type="term" value="C:cytoplasm"/>
    <property type="evidence" value="ECO:0007669"/>
    <property type="project" value="TreeGrafter"/>
</dbReference>
<comment type="caution">
    <text evidence="7">The sequence shown here is derived from an EMBL/GenBank/DDBJ whole genome shotgun (WGS) entry which is preliminary data.</text>
</comment>
<dbReference type="SUPFAM" id="SSF51905">
    <property type="entry name" value="FAD/NAD(P)-binding domain"/>
    <property type="match status" value="1"/>
</dbReference>
<accession>A0A5C5YPE2</accession>
<evidence type="ECO:0000256" key="3">
    <source>
        <dbReference type="ARBA" id="ARBA00022827"/>
    </source>
</evidence>
<evidence type="ECO:0000256" key="5">
    <source>
        <dbReference type="ARBA" id="ARBA00037941"/>
    </source>
</evidence>
<evidence type="ECO:0000313" key="7">
    <source>
        <dbReference type="EMBL" id="TWT76776.1"/>
    </source>
</evidence>
<evidence type="ECO:0000313" key="8">
    <source>
        <dbReference type="Proteomes" id="UP000315010"/>
    </source>
</evidence>
<feature type="domain" description="FAD dependent oxidoreductase" evidence="6">
    <location>
        <begin position="17"/>
        <end position="406"/>
    </location>
</feature>
<dbReference type="Gene3D" id="3.30.9.10">
    <property type="entry name" value="D-Amino Acid Oxidase, subunit A, domain 2"/>
    <property type="match status" value="1"/>
</dbReference>
<dbReference type="PANTHER" id="PTHR43104">
    <property type="entry name" value="L-2-HYDROXYGLUTARATE DEHYDROGENASE, MITOCHONDRIAL"/>
    <property type="match status" value="1"/>
</dbReference>
<gene>
    <name evidence="7" type="primary">lhgO</name>
    <name evidence="7" type="ORF">CA13_72750</name>
</gene>
<reference evidence="7 8" key="1">
    <citation type="submission" date="2019-02" db="EMBL/GenBank/DDBJ databases">
        <title>Deep-cultivation of Planctomycetes and their phenomic and genomic characterization uncovers novel biology.</title>
        <authorList>
            <person name="Wiegand S."/>
            <person name="Jogler M."/>
            <person name="Boedeker C."/>
            <person name="Pinto D."/>
            <person name="Vollmers J."/>
            <person name="Rivas-Marin E."/>
            <person name="Kohn T."/>
            <person name="Peeters S.H."/>
            <person name="Heuer A."/>
            <person name="Rast P."/>
            <person name="Oberbeckmann S."/>
            <person name="Bunk B."/>
            <person name="Jeske O."/>
            <person name="Meyerdierks A."/>
            <person name="Storesund J.E."/>
            <person name="Kallscheuer N."/>
            <person name="Luecker S."/>
            <person name="Lage O.M."/>
            <person name="Pohl T."/>
            <person name="Merkel B.J."/>
            <person name="Hornburger P."/>
            <person name="Mueller R.-W."/>
            <person name="Bruemmer F."/>
            <person name="Labrenz M."/>
            <person name="Spormann A.M."/>
            <person name="Op Den Camp H."/>
            <person name="Overmann J."/>
            <person name="Amann R."/>
            <person name="Jetten M.S.M."/>
            <person name="Mascher T."/>
            <person name="Medema M.H."/>
            <person name="Devos D.P."/>
            <person name="Kaster A.-K."/>
            <person name="Ovreas L."/>
            <person name="Rohde M."/>
            <person name="Galperin M.Y."/>
            <person name="Jogler C."/>
        </authorList>
    </citation>
    <scope>NUCLEOTIDE SEQUENCE [LARGE SCALE GENOMIC DNA]</scope>
    <source>
        <strain evidence="7 8">CA13</strain>
    </source>
</reference>
<comment type="cofactor">
    <cofactor evidence="1">
        <name>FAD</name>
        <dbReference type="ChEBI" id="CHEBI:57692"/>
    </cofactor>
</comment>
<keyword evidence="8" id="KW-1185">Reference proteome</keyword>
<protein>
    <submittedName>
        <fullName evidence="7">L-2-hydroxyglutarate oxidase LhgO</fullName>
        <ecNumber evidence="7">1.1.3.15</ecNumber>
    </submittedName>
</protein>
<dbReference type="EMBL" id="SJPJ01000002">
    <property type="protein sequence ID" value="TWT76776.1"/>
    <property type="molecule type" value="Genomic_DNA"/>
</dbReference>
<dbReference type="GO" id="GO:0003973">
    <property type="term" value="F:(S)-2-hydroxy-acid oxidase activity"/>
    <property type="evidence" value="ECO:0007669"/>
    <property type="project" value="UniProtKB-EC"/>
</dbReference>
<evidence type="ECO:0000259" key="6">
    <source>
        <dbReference type="Pfam" id="PF01266"/>
    </source>
</evidence>
<keyword evidence="3" id="KW-0274">FAD</keyword>
<dbReference type="Proteomes" id="UP000315010">
    <property type="component" value="Unassembled WGS sequence"/>
</dbReference>
<dbReference type="NCBIfam" id="NF008726">
    <property type="entry name" value="PRK11728.1"/>
    <property type="match status" value="1"/>
</dbReference>
<evidence type="ECO:0000256" key="1">
    <source>
        <dbReference type="ARBA" id="ARBA00001974"/>
    </source>
</evidence>
<sequence length="411" mass="44645">MQSTTRSESMPRKATADVVVIGGGIVGLATAMRLIVKSPTIKVAVVEAESHVAAHQSGHNSGVLHSGIYYKPGSVKAITCRKGKAAMEQFCEEEKIPWDRCGKVVVATRQSELTSLDRIAQRATDNGVAFERINTDLLRELEPCAAGIAALHVPETGIVNYAKVCEAMSQRITRHGGSVNLGFDVVNIETNDNSVCLKSRNGATVDCGRMVNCAGLQSDRILRLSGGKPSVKIVPFRGEYYELQRESESLCRNLIYPVPDPSFPFLGVHFTRMIEGGVECGPNAVLALARHGYDWKTLSPKDLFETLSYPGFCRLAWSHWRMGIGEIRRSLNKGAFVRALQKLVPSIRSSDLKPRRAGVRAQAVTPEGGLVDDFLIEETQHAIHVLNAPSPAATASIAIADTIVERVDQAC</sequence>
<dbReference type="EC" id="1.1.3.15" evidence="7"/>
<dbReference type="GO" id="GO:0047545">
    <property type="term" value="F:(S)-2-hydroxyglutarate dehydrogenase activity"/>
    <property type="evidence" value="ECO:0007669"/>
    <property type="project" value="TreeGrafter"/>
</dbReference>